<dbReference type="InterPro" id="IPR013087">
    <property type="entry name" value="Znf_C2H2_type"/>
</dbReference>
<evidence type="ECO:0000256" key="2">
    <source>
        <dbReference type="ARBA" id="ARBA00004371"/>
    </source>
</evidence>
<dbReference type="InterPro" id="IPR000433">
    <property type="entry name" value="Znf_ZZ"/>
</dbReference>
<dbReference type="PROSITE" id="PS50135">
    <property type="entry name" value="ZF_ZZ_2"/>
    <property type="match status" value="1"/>
</dbReference>
<dbReference type="EMBL" id="AP029264">
    <property type="protein sequence ID" value="BFF93218.1"/>
    <property type="molecule type" value="Genomic_DNA"/>
</dbReference>
<feature type="compositionally biased region" description="Polar residues" evidence="15">
    <location>
        <begin position="245"/>
        <end position="259"/>
    </location>
</feature>
<dbReference type="Pfam" id="PF05605">
    <property type="entry name" value="zf-Di19"/>
    <property type="match status" value="1"/>
</dbReference>
<dbReference type="Pfam" id="PF00569">
    <property type="entry name" value="ZZ"/>
    <property type="match status" value="1"/>
</dbReference>
<comment type="similarity">
    <text evidence="4">Belongs to the KCMF1 family.</text>
</comment>
<keyword evidence="7" id="KW-0808">Transferase</keyword>
<evidence type="ECO:0000256" key="9">
    <source>
        <dbReference type="ARBA" id="ARBA00022753"/>
    </source>
</evidence>
<evidence type="ECO:0000256" key="6">
    <source>
        <dbReference type="ARBA" id="ARBA00014999"/>
    </source>
</evidence>
<dbReference type="Proteomes" id="UP001500889">
    <property type="component" value="Chromosome U"/>
</dbReference>
<dbReference type="GO" id="GO:0023051">
    <property type="term" value="P:regulation of signaling"/>
    <property type="evidence" value="ECO:0007669"/>
    <property type="project" value="UniProtKB-ARBA"/>
</dbReference>
<feature type="domain" description="ZZ-type" evidence="16">
    <location>
        <begin position="11"/>
        <end position="67"/>
    </location>
</feature>
<sequence>MPQGDGAAMGHRHVLCDGCQRHEFPGRRYCCLRCPNYDLCGECFDQCVQTDHHLMDHPMQLIMLEPQHMPELLSVSGAMEQLNLSNCYTCPYCKVMGNTAKGLIHHVYGLHSEDDGHVVCPMCACLPGADLMTMQNLSRHLLTNHIDYANILEPHTPPLTSLPQDAVASSRQLRRRSRGHLRHLYQEQNAAYFQMVNAGQFAADETLPDLSNVLISHDLMNNLRNLYTDEAIVIMMGQRAADSALSPTDRLSSTPNTHIPVNPHAEKRKKERRPKIDRFLLSKWVTAEQNQWEMSTEASKTLEQQALFTEHILLSMLCEEQLELSGKDTIEDTLDMKLFKTDSIATIEPNLCKIEQYLKSEMDQQTLEINKDRQHMETGTEKKGTEVQRLEIGTDLQLLETGTNLQTLETGTKIKPQQTGTDPVPLKTEKHTQTLKTGTGSTPKISKIMSLMAVPWTLVWTSAQTPDVNGCKKFIQLMGATTEETQVDDMKNMETVD</sequence>
<dbReference type="GO" id="GO:0099536">
    <property type="term" value="P:synaptic signaling"/>
    <property type="evidence" value="ECO:0007669"/>
    <property type="project" value="TreeGrafter"/>
</dbReference>
<proteinExistence type="inferred from homology"/>
<evidence type="ECO:0000256" key="3">
    <source>
        <dbReference type="ARBA" id="ARBA00004603"/>
    </source>
</evidence>
<protein>
    <recommendedName>
        <fullName evidence="6">E3 ubiquitin-protein ligase KCMF1</fullName>
        <ecNumber evidence="5">2.3.2.27</ecNumber>
    </recommendedName>
</protein>
<comment type="catalytic activity">
    <reaction evidence="1">
        <text>S-ubiquitinyl-[E2 ubiquitin-conjugating enzyme]-L-cysteine + [acceptor protein]-L-lysine = [E2 ubiquitin-conjugating enzyme]-L-cysteine + N(6)-ubiquitinyl-[acceptor protein]-L-lysine.</text>
        <dbReference type="EC" id="2.3.2.27"/>
    </reaction>
</comment>
<dbReference type="SUPFAM" id="SSF57850">
    <property type="entry name" value="RING/U-box"/>
    <property type="match status" value="1"/>
</dbReference>
<evidence type="ECO:0000256" key="12">
    <source>
        <dbReference type="ARBA" id="ARBA00022833"/>
    </source>
</evidence>
<accession>A0AAU9FC20</accession>
<dbReference type="GO" id="GO:0005764">
    <property type="term" value="C:lysosome"/>
    <property type="evidence" value="ECO:0007669"/>
    <property type="project" value="UniProtKB-SubCell"/>
</dbReference>
<keyword evidence="18" id="KW-1185">Reference proteome</keyword>
<dbReference type="PANTHER" id="PTHR12268:SF13">
    <property type="entry name" value="E3 UBIQUITIN-PROTEIN LIGASE KCMF1"/>
    <property type="match status" value="1"/>
</dbReference>
<dbReference type="GO" id="GO:0005770">
    <property type="term" value="C:late endosome"/>
    <property type="evidence" value="ECO:0007669"/>
    <property type="project" value="UniProtKB-SubCell"/>
</dbReference>
<evidence type="ECO:0000256" key="1">
    <source>
        <dbReference type="ARBA" id="ARBA00000900"/>
    </source>
</evidence>
<dbReference type="GO" id="GO:0045202">
    <property type="term" value="C:synapse"/>
    <property type="evidence" value="ECO:0007669"/>
    <property type="project" value="GOC"/>
</dbReference>
<dbReference type="SMART" id="SM00291">
    <property type="entry name" value="ZnF_ZZ"/>
    <property type="match status" value="1"/>
</dbReference>
<name>A0AAU9FC20_DROMD</name>
<dbReference type="AlphaFoldDB" id="A0AAU9FC20"/>
<keyword evidence="12" id="KW-0862">Zinc</keyword>
<dbReference type="CDD" id="cd02338">
    <property type="entry name" value="ZZ_PCMF_like"/>
    <property type="match status" value="1"/>
</dbReference>
<evidence type="ECO:0000256" key="7">
    <source>
        <dbReference type="ARBA" id="ARBA00022679"/>
    </source>
</evidence>
<evidence type="ECO:0000313" key="18">
    <source>
        <dbReference type="Proteomes" id="UP001500889"/>
    </source>
</evidence>
<keyword evidence="13" id="KW-0458">Lysosome</keyword>
<evidence type="ECO:0000256" key="5">
    <source>
        <dbReference type="ARBA" id="ARBA00012483"/>
    </source>
</evidence>
<dbReference type="InterPro" id="IPR043145">
    <property type="entry name" value="Znf_ZZ_sf"/>
</dbReference>
<keyword evidence="9" id="KW-0967">Endosome</keyword>
<evidence type="ECO:0000313" key="17">
    <source>
        <dbReference type="EMBL" id="BFF93218.1"/>
    </source>
</evidence>
<keyword evidence="11" id="KW-0833">Ubl conjugation pathway</keyword>
<evidence type="ECO:0000256" key="14">
    <source>
        <dbReference type="PROSITE-ProRule" id="PRU00228"/>
    </source>
</evidence>
<keyword evidence="10 14" id="KW-0863">Zinc-finger</keyword>
<dbReference type="GO" id="GO:0008270">
    <property type="term" value="F:zinc ion binding"/>
    <property type="evidence" value="ECO:0007669"/>
    <property type="project" value="UniProtKB-KW"/>
</dbReference>
<evidence type="ECO:0000256" key="15">
    <source>
        <dbReference type="SAM" id="MobiDB-lite"/>
    </source>
</evidence>
<dbReference type="GO" id="GO:0061630">
    <property type="term" value="F:ubiquitin protein ligase activity"/>
    <property type="evidence" value="ECO:0007669"/>
    <property type="project" value="UniProtKB-EC"/>
</dbReference>
<comment type="subcellular location">
    <subcellularLocation>
        <location evidence="3">Late endosome</location>
    </subcellularLocation>
    <subcellularLocation>
        <location evidence="2">Lysosome</location>
    </subcellularLocation>
</comment>
<dbReference type="PROSITE" id="PS01357">
    <property type="entry name" value="ZF_ZZ_1"/>
    <property type="match status" value="1"/>
</dbReference>
<evidence type="ECO:0000256" key="13">
    <source>
        <dbReference type="ARBA" id="ARBA00023228"/>
    </source>
</evidence>
<dbReference type="Gene3D" id="3.30.60.90">
    <property type="match status" value="1"/>
</dbReference>
<dbReference type="PANTHER" id="PTHR12268">
    <property type="entry name" value="E3 UBIQUITIN-PROTEIN LIGASE KCMF1"/>
    <property type="match status" value="1"/>
</dbReference>
<dbReference type="SMART" id="SM00355">
    <property type="entry name" value="ZnF_C2H2"/>
    <property type="match status" value="2"/>
</dbReference>
<evidence type="ECO:0000256" key="10">
    <source>
        <dbReference type="ARBA" id="ARBA00022771"/>
    </source>
</evidence>
<evidence type="ECO:0000256" key="4">
    <source>
        <dbReference type="ARBA" id="ARBA00010938"/>
    </source>
</evidence>
<keyword evidence="8" id="KW-0479">Metal-binding</keyword>
<feature type="region of interest" description="Disordered" evidence="15">
    <location>
        <begin position="414"/>
        <end position="442"/>
    </location>
</feature>
<evidence type="ECO:0000256" key="8">
    <source>
        <dbReference type="ARBA" id="ARBA00022723"/>
    </source>
</evidence>
<evidence type="ECO:0000256" key="11">
    <source>
        <dbReference type="ARBA" id="ARBA00022786"/>
    </source>
</evidence>
<dbReference type="GO" id="GO:0010646">
    <property type="term" value="P:regulation of cell communication"/>
    <property type="evidence" value="ECO:0007669"/>
    <property type="project" value="UniProtKB-ARBA"/>
</dbReference>
<reference evidence="17 18" key="1">
    <citation type="submission" date="2024-02" db="EMBL/GenBank/DDBJ databases">
        <title>A chromosome-level genome assembly of Drosophila madeirensis, a fruit fly species endemic to Madeira island.</title>
        <authorList>
            <person name="Tomihara K."/>
            <person name="Llopart A."/>
            <person name="Yamamoto D."/>
        </authorList>
    </citation>
    <scope>NUCLEOTIDE SEQUENCE [LARGE SCALE GENOMIC DNA]</scope>
    <source>
        <strain evidence="17 18">RF1</strain>
    </source>
</reference>
<gene>
    <name evidence="17" type="ORF">DMAD_11109</name>
</gene>
<dbReference type="GO" id="GO:0005886">
    <property type="term" value="C:plasma membrane"/>
    <property type="evidence" value="ECO:0007669"/>
    <property type="project" value="TreeGrafter"/>
</dbReference>
<organism evidence="17 18">
    <name type="scientific">Drosophila madeirensis</name>
    <name type="common">Fruit fly</name>
    <dbReference type="NCBI Taxonomy" id="30013"/>
    <lineage>
        <taxon>Eukaryota</taxon>
        <taxon>Metazoa</taxon>
        <taxon>Ecdysozoa</taxon>
        <taxon>Arthropoda</taxon>
        <taxon>Hexapoda</taxon>
        <taxon>Insecta</taxon>
        <taxon>Pterygota</taxon>
        <taxon>Neoptera</taxon>
        <taxon>Endopterygota</taxon>
        <taxon>Diptera</taxon>
        <taxon>Brachycera</taxon>
        <taxon>Muscomorpha</taxon>
        <taxon>Ephydroidea</taxon>
        <taxon>Drosophilidae</taxon>
        <taxon>Drosophila</taxon>
        <taxon>Sophophora</taxon>
    </lineage>
</organism>
<dbReference type="InterPro" id="IPR008598">
    <property type="entry name" value="Di19_Zn-bd"/>
</dbReference>
<feature type="region of interest" description="Disordered" evidence="15">
    <location>
        <begin position="245"/>
        <end position="272"/>
    </location>
</feature>
<evidence type="ECO:0000259" key="16">
    <source>
        <dbReference type="PROSITE" id="PS50135"/>
    </source>
</evidence>
<dbReference type="EC" id="2.3.2.27" evidence="5"/>
<dbReference type="InterPro" id="IPR050774">
    <property type="entry name" value="KCMF1/Dystrophin"/>
</dbReference>